<proteinExistence type="predicted"/>
<name>X0SQ79_9ZZZZ</name>
<protein>
    <submittedName>
        <fullName evidence="1">Uncharacterized protein</fullName>
    </submittedName>
</protein>
<gene>
    <name evidence="1" type="ORF">S01H1_03499</name>
</gene>
<feature type="non-terminal residue" evidence="1">
    <location>
        <position position="1"/>
    </location>
</feature>
<dbReference type="AlphaFoldDB" id="X0SQ79"/>
<sequence>AADPQLAVGLLIIRSKLIQAGATVLVQGQQN</sequence>
<reference evidence="1" key="1">
    <citation type="journal article" date="2014" name="Front. Microbiol.">
        <title>High frequency of phylogenetically diverse reductive dehalogenase-homologous genes in deep subseafloor sedimentary metagenomes.</title>
        <authorList>
            <person name="Kawai M."/>
            <person name="Futagami T."/>
            <person name="Toyoda A."/>
            <person name="Takaki Y."/>
            <person name="Nishi S."/>
            <person name="Hori S."/>
            <person name="Arai W."/>
            <person name="Tsubouchi T."/>
            <person name="Morono Y."/>
            <person name="Uchiyama I."/>
            <person name="Ito T."/>
            <person name="Fujiyama A."/>
            <person name="Inagaki F."/>
            <person name="Takami H."/>
        </authorList>
    </citation>
    <scope>NUCLEOTIDE SEQUENCE</scope>
    <source>
        <strain evidence="1">Expedition CK06-06</strain>
    </source>
</reference>
<evidence type="ECO:0000313" key="1">
    <source>
        <dbReference type="EMBL" id="GAF78022.1"/>
    </source>
</evidence>
<accession>X0SQ79</accession>
<dbReference type="EMBL" id="BARS01001903">
    <property type="protein sequence ID" value="GAF78022.1"/>
    <property type="molecule type" value="Genomic_DNA"/>
</dbReference>
<comment type="caution">
    <text evidence="1">The sequence shown here is derived from an EMBL/GenBank/DDBJ whole genome shotgun (WGS) entry which is preliminary data.</text>
</comment>
<organism evidence="1">
    <name type="scientific">marine sediment metagenome</name>
    <dbReference type="NCBI Taxonomy" id="412755"/>
    <lineage>
        <taxon>unclassified sequences</taxon>
        <taxon>metagenomes</taxon>
        <taxon>ecological metagenomes</taxon>
    </lineage>
</organism>